<feature type="region of interest" description="Disordered" evidence="8">
    <location>
        <begin position="281"/>
        <end position="316"/>
    </location>
</feature>
<dbReference type="InterPro" id="IPR012337">
    <property type="entry name" value="RNaseH-like_sf"/>
</dbReference>
<gene>
    <name evidence="11" type="ORF">LARSCL_LOCUS18739</name>
</gene>
<dbReference type="PROSITE" id="PS00028">
    <property type="entry name" value="ZINC_FINGER_C2H2_1"/>
    <property type="match status" value="3"/>
</dbReference>
<dbReference type="PROSITE" id="PS50157">
    <property type="entry name" value="ZINC_FINGER_C2H2_2"/>
    <property type="match status" value="4"/>
</dbReference>
<evidence type="ECO:0000256" key="5">
    <source>
        <dbReference type="ARBA" id="ARBA00022833"/>
    </source>
</evidence>
<evidence type="ECO:0000259" key="10">
    <source>
        <dbReference type="PROSITE" id="PS50879"/>
    </source>
</evidence>
<dbReference type="SMART" id="SM00355">
    <property type="entry name" value="ZnF_C2H2"/>
    <property type="match status" value="5"/>
</dbReference>
<dbReference type="Gene3D" id="3.30.420.10">
    <property type="entry name" value="Ribonuclease H-like superfamily/Ribonuclease H"/>
    <property type="match status" value="1"/>
</dbReference>
<dbReference type="Pfam" id="PF00096">
    <property type="entry name" value="zf-C2H2"/>
    <property type="match status" value="3"/>
</dbReference>
<dbReference type="GO" id="GO:0004523">
    <property type="term" value="F:RNA-DNA hybrid ribonuclease activity"/>
    <property type="evidence" value="ECO:0007669"/>
    <property type="project" value="InterPro"/>
</dbReference>
<evidence type="ECO:0000256" key="6">
    <source>
        <dbReference type="ARBA" id="ARBA00023242"/>
    </source>
</evidence>
<organism evidence="11 12">
    <name type="scientific">Larinioides sclopetarius</name>
    <dbReference type="NCBI Taxonomy" id="280406"/>
    <lineage>
        <taxon>Eukaryota</taxon>
        <taxon>Metazoa</taxon>
        <taxon>Ecdysozoa</taxon>
        <taxon>Arthropoda</taxon>
        <taxon>Chelicerata</taxon>
        <taxon>Arachnida</taxon>
        <taxon>Araneae</taxon>
        <taxon>Araneomorphae</taxon>
        <taxon>Entelegynae</taxon>
        <taxon>Araneoidea</taxon>
        <taxon>Araneidae</taxon>
        <taxon>Larinioides</taxon>
    </lineage>
</organism>
<comment type="caution">
    <text evidence="11">The sequence shown here is derived from an EMBL/GenBank/DDBJ whole genome shotgun (WGS) entry which is preliminary data.</text>
</comment>
<dbReference type="InterPro" id="IPR013087">
    <property type="entry name" value="Znf_C2H2_type"/>
</dbReference>
<dbReference type="PANTHER" id="PTHR16515:SF49">
    <property type="entry name" value="GASTRULA ZINC FINGER PROTEIN XLCGF49.1-LIKE-RELATED"/>
    <property type="match status" value="1"/>
</dbReference>
<dbReference type="GO" id="GO:0005634">
    <property type="term" value="C:nucleus"/>
    <property type="evidence" value="ECO:0007669"/>
    <property type="project" value="UniProtKB-SubCell"/>
</dbReference>
<dbReference type="PANTHER" id="PTHR16515">
    <property type="entry name" value="PR DOMAIN ZINC FINGER PROTEIN"/>
    <property type="match status" value="1"/>
</dbReference>
<evidence type="ECO:0000313" key="12">
    <source>
        <dbReference type="Proteomes" id="UP001497382"/>
    </source>
</evidence>
<feature type="domain" description="C2H2-type" evidence="9">
    <location>
        <begin position="405"/>
        <end position="432"/>
    </location>
</feature>
<keyword evidence="5" id="KW-0862">Zinc</keyword>
<feature type="domain" description="RNase H type-1" evidence="10">
    <location>
        <begin position="72"/>
        <end position="199"/>
    </location>
</feature>
<feature type="compositionally biased region" description="Basic and acidic residues" evidence="8">
    <location>
        <begin position="301"/>
        <end position="316"/>
    </location>
</feature>
<dbReference type="AlphaFoldDB" id="A0AAV2BE58"/>
<keyword evidence="12" id="KW-1185">Reference proteome</keyword>
<protein>
    <submittedName>
        <fullName evidence="11">Uncharacterized protein</fullName>
    </submittedName>
</protein>
<dbReference type="GO" id="GO:0010468">
    <property type="term" value="P:regulation of gene expression"/>
    <property type="evidence" value="ECO:0007669"/>
    <property type="project" value="TreeGrafter"/>
</dbReference>
<evidence type="ECO:0000256" key="1">
    <source>
        <dbReference type="ARBA" id="ARBA00004123"/>
    </source>
</evidence>
<dbReference type="PROSITE" id="PS50879">
    <property type="entry name" value="RNASE_H_1"/>
    <property type="match status" value="1"/>
</dbReference>
<feature type="domain" description="C2H2-type" evidence="9">
    <location>
        <begin position="458"/>
        <end position="486"/>
    </location>
</feature>
<keyword evidence="4 7" id="KW-0863">Zinc-finger</keyword>
<dbReference type="Pfam" id="PF13894">
    <property type="entry name" value="zf-C2H2_4"/>
    <property type="match status" value="1"/>
</dbReference>
<evidence type="ECO:0000256" key="7">
    <source>
        <dbReference type="PROSITE-ProRule" id="PRU00042"/>
    </source>
</evidence>
<evidence type="ECO:0000259" key="9">
    <source>
        <dbReference type="PROSITE" id="PS50157"/>
    </source>
</evidence>
<dbReference type="SUPFAM" id="SSF53098">
    <property type="entry name" value="Ribonuclease H-like"/>
    <property type="match status" value="1"/>
</dbReference>
<feature type="compositionally biased region" description="Low complexity" evidence="8">
    <location>
        <begin position="288"/>
        <end position="300"/>
    </location>
</feature>
<dbReference type="Gene3D" id="3.30.160.60">
    <property type="entry name" value="Classic Zinc Finger"/>
    <property type="match status" value="3"/>
</dbReference>
<proteinExistence type="predicted"/>
<feature type="domain" description="C2H2-type" evidence="9">
    <location>
        <begin position="336"/>
        <end position="364"/>
    </location>
</feature>
<evidence type="ECO:0000256" key="2">
    <source>
        <dbReference type="ARBA" id="ARBA00022723"/>
    </source>
</evidence>
<reference evidence="11 12" key="1">
    <citation type="submission" date="2024-04" db="EMBL/GenBank/DDBJ databases">
        <authorList>
            <person name="Rising A."/>
            <person name="Reimegard J."/>
            <person name="Sonavane S."/>
            <person name="Akerstrom W."/>
            <person name="Nylinder S."/>
            <person name="Hedman E."/>
            <person name="Kallberg Y."/>
        </authorList>
    </citation>
    <scope>NUCLEOTIDE SEQUENCE [LARGE SCALE GENOMIC DNA]</scope>
</reference>
<dbReference type="InterPro" id="IPR036397">
    <property type="entry name" value="RNaseH_sf"/>
</dbReference>
<keyword evidence="2" id="KW-0479">Metal-binding</keyword>
<dbReference type="GO" id="GO:0008270">
    <property type="term" value="F:zinc ion binding"/>
    <property type="evidence" value="ECO:0007669"/>
    <property type="project" value="UniProtKB-KW"/>
</dbReference>
<evidence type="ECO:0000256" key="3">
    <source>
        <dbReference type="ARBA" id="ARBA00022737"/>
    </source>
</evidence>
<dbReference type="Proteomes" id="UP001497382">
    <property type="component" value="Unassembled WGS sequence"/>
</dbReference>
<evidence type="ECO:0000313" key="11">
    <source>
        <dbReference type="EMBL" id="CAL1294496.1"/>
    </source>
</evidence>
<comment type="subcellular location">
    <subcellularLocation>
        <location evidence="1">Nucleus</location>
    </subcellularLocation>
</comment>
<dbReference type="CDD" id="cd09276">
    <property type="entry name" value="Rnase_HI_RT_non_LTR"/>
    <property type="match status" value="1"/>
</dbReference>
<dbReference type="EMBL" id="CAXIEN010000347">
    <property type="protein sequence ID" value="CAL1294496.1"/>
    <property type="molecule type" value="Genomic_DNA"/>
</dbReference>
<keyword evidence="3" id="KW-0677">Repeat</keyword>
<evidence type="ECO:0000256" key="8">
    <source>
        <dbReference type="SAM" id="MobiDB-lite"/>
    </source>
</evidence>
<dbReference type="SUPFAM" id="SSF57667">
    <property type="entry name" value="beta-beta-alpha zinc fingers"/>
    <property type="match status" value="3"/>
</dbReference>
<accession>A0AAV2BE58</accession>
<sequence>MKRSYTPTYGFRVGEILSIFKIEDFPVLVNSDGPSPWQEEKFDIVDDFIHLPKPETSEIIFQKLFQEHREQNYDFIPVYTDGSKYRNHVGSAAIFPNTTVSERLHPFCSVFTSELYAIYLGLAKITTLHFTKFIIYTDSKSSIAALRNVSSESHPLVMQCLNLYRDLKKFIIIKFCWIPGHVGIPGNERADCAAKSSRIIKENFVPLNDALQILKIAEIQIPEIGSPSPSLSPKPFPTPANDEYITIKLTDWLEVVKANKPIFEKEIANQNQRTFKTVITPKKKKQVTQKQTIQKQSTQKQKSDPTTSKDIEIDLHPSEDSLSEMELIPFVIMTAFRCPTCNAAYARRYKLNRHMRDHHEPNKFVCELCSKSYKRKYDLKKHKDKTHKMANDAASNVPSVTKSLPQCEICKKVFAETYNLIQHLKSHSPSNKYKCESCDKTYTRKHGHLRSHTGEEAFSCETCPSTFTRKDVLLRHQRRCALGESSAP</sequence>
<name>A0AAV2BE58_9ARAC</name>
<dbReference type="InterPro" id="IPR036236">
    <property type="entry name" value="Znf_C2H2_sf"/>
</dbReference>
<dbReference type="InterPro" id="IPR002156">
    <property type="entry name" value="RNaseH_domain"/>
</dbReference>
<dbReference type="InterPro" id="IPR050331">
    <property type="entry name" value="Zinc_finger"/>
</dbReference>
<dbReference type="Pfam" id="PF00075">
    <property type="entry name" value="RNase_H"/>
    <property type="match status" value="1"/>
</dbReference>
<feature type="domain" description="C2H2-type" evidence="9">
    <location>
        <begin position="364"/>
        <end position="392"/>
    </location>
</feature>
<evidence type="ECO:0000256" key="4">
    <source>
        <dbReference type="ARBA" id="ARBA00022771"/>
    </source>
</evidence>
<keyword evidence="6" id="KW-0539">Nucleus</keyword>
<dbReference type="GO" id="GO:0003676">
    <property type="term" value="F:nucleic acid binding"/>
    <property type="evidence" value="ECO:0007669"/>
    <property type="project" value="InterPro"/>
</dbReference>